<dbReference type="PANTHER" id="PTHR42721">
    <property type="entry name" value="SUGAR HYDROLASE-RELATED"/>
    <property type="match status" value="1"/>
</dbReference>
<feature type="chain" id="PRO_5019157233" evidence="4">
    <location>
        <begin position="26"/>
        <end position="673"/>
    </location>
</feature>
<name>A0A438F7I2_VITVI</name>
<gene>
    <name evidence="7" type="primary">BXL5_1</name>
    <name evidence="7" type="ORF">CK203_078813</name>
</gene>
<dbReference type="InterPro" id="IPR017853">
    <property type="entry name" value="GH"/>
</dbReference>
<accession>A0A438F7I2</accession>
<dbReference type="Proteomes" id="UP000288805">
    <property type="component" value="Unassembled WGS sequence"/>
</dbReference>
<dbReference type="Pfam" id="PF00933">
    <property type="entry name" value="Glyco_hydro_3"/>
    <property type="match status" value="1"/>
</dbReference>
<dbReference type="EMBL" id="QGNW01001103">
    <property type="protein sequence ID" value="RVW55964.1"/>
    <property type="molecule type" value="Genomic_DNA"/>
</dbReference>
<keyword evidence="3" id="KW-0326">Glycosidase</keyword>
<dbReference type="Pfam" id="PF01915">
    <property type="entry name" value="Glyco_hydro_3_C"/>
    <property type="match status" value="1"/>
</dbReference>
<dbReference type="PANTHER" id="PTHR42721:SF11">
    <property type="entry name" value="BETA-D-XYLOSIDASE 5-RELATED"/>
    <property type="match status" value="1"/>
</dbReference>
<dbReference type="PRINTS" id="PR00133">
    <property type="entry name" value="GLHYDRLASE3"/>
</dbReference>
<dbReference type="InterPro" id="IPR013783">
    <property type="entry name" value="Ig-like_fold"/>
</dbReference>
<dbReference type="Gene3D" id="3.20.20.300">
    <property type="entry name" value="Glycoside hydrolase, family 3, N-terminal domain"/>
    <property type="match status" value="1"/>
</dbReference>
<dbReference type="SUPFAM" id="SSF52279">
    <property type="entry name" value="Beta-D-glucan exohydrolase, C-terminal domain"/>
    <property type="match status" value="1"/>
</dbReference>
<sequence length="673" mass="73840">MAKSFTRLFFSLSILAIAFLAVSTARYTPRPNSRFLSQAFDVPGNYTYVCDASRFAALGLDMKDFVYCDSSLPYDVRVKDLVDRITLEEKARNVIDVASGVPRIGLPPYKWWSEALHGVANVGSATFFDEVVPGATSFPNVILSAASFNQSLWKTLGQGMPGLTFWSPNINVARDPRWGRILETPGEDPLTVGVYGVNYVRGLQDIEGTENTTDLNSRPLKIASSCKHFAAYDLDQWFNVDRRHFDAKVSEQDMTETFLRPFEMCVKEGDTSSVMCSFNNINGIPPCADPRFLKGVIREQWNLHGYIVSDCWAIDTIVQDQKFLDVTSEEGVALSMKAAVREGRVSEHDVDKSLSYLYVVLMRVGFFDGIPSLASLGKKDICNDEHIELAREAARQGIVLLKNDNATLPLKPVKKLALVGPHANATVAMIGNYAGIPCHYVSPLDAFSELGDVTYEVGCADVKCHNDTHVYKAAEAAKNADATIILVVMCGGPIDISFAKNNPKIAAILWAGFPGEQGGNAIADIVFGKYNPGGRSPITWYENGYVGMLPMTSMALRPIESLGYPGRTYKFFNGSTVYPFGYGLSYTNFSYSLTAPTRSVHISLTRLQQCRSMAYSSDSFQPECSAVLVDDLSCDESFEFQVAVKNVGSMDGSEVVMVYSSPPSGIVGTHISK</sequence>
<dbReference type="GO" id="GO:0009044">
    <property type="term" value="F:xylan 1,4-beta-xylosidase activity"/>
    <property type="evidence" value="ECO:0007669"/>
    <property type="project" value="InterPro"/>
</dbReference>
<dbReference type="GO" id="GO:0045493">
    <property type="term" value="P:xylan catabolic process"/>
    <property type="evidence" value="ECO:0007669"/>
    <property type="project" value="InterPro"/>
</dbReference>
<dbReference type="Gene3D" id="2.60.40.10">
    <property type="entry name" value="Immunoglobulins"/>
    <property type="match status" value="1"/>
</dbReference>
<dbReference type="Gene3D" id="3.40.50.1700">
    <property type="entry name" value="Glycoside hydrolase family 3 C-terminal domain"/>
    <property type="match status" value="2"/>
</dbReference>
<evidence type="ECO:0000259" key="5">
    <source>
        <dbReference type="Pfam" id="PF00933"/>
    </source>
</evidence>
<dbReference type="InterPro" id="IPR036881">
    <property type="entry name" value="Glyco_hydro_3_C_sf"/>
</dbReference>
<protein>
    <submittedName>
        <fullName evidence="7">Putative beta-D-xylosidase 5</fullName>
    </submittedName>
</protein>
<evidence type="ECO:0000256" key="3">
    <source>
        <dbReference type="ARBA" id="ARBA00023295"/>
    </source>
</evidence>
<feature type="signal peptide" evidence="4">
    <location>
        <begin position="1"/>
        <end position="25"/>
    </location>
</feature>
<proteinExistence type="predicted"/>
<evidence type="ECO:0000256" key="1">
    <source>
        <dbReference type="ARBA" id="ARBA00022729"/>
    </source>
</evidence>
<dbReference type="InterPro" id="IPR001764">
    <property type="entry name" value="Glyco_hydro_3_N"/>
</dbReference>
<comment type="caution">
    <text evidence="7">The sequence shown here is derived from an EMBL/GenBank/DDBJ whole genome shotgun (WGS) entry which is preliminary data.</text>
</comment>
<keyword evidence="2" id="KW-0378">Hydrolase</keyword>
<evidence type="ECO:0000256" key="2">
    <source>
        <dbReference type="ARBA" id="ARBA00022801"/>
    </source>
</evidence>
<feature type="domain" description="Glycoside hydrolase family 3 C-terminal" evidence="6">
    <location>
        <begin position="476"/>
        <end position="586"/>
    </location>
</feature>
<evidence type="ECO:0000313" key="8">
    <source>
        <dbReference type="Proteomes" id="UP000288805"/>
    </source>
</evidence>
<evidence type="ECO:0000259" key="6">
    <source>
        <dbReference type="Pfam" id="PF01915"/>
    </source>
</evidence>
<reference evidence="7 8" key="1">
    <citation type="journal article" date="2018" name="PLoS Genet.">
        <title>Population sequencing reveals clonal diversity and ancestral inbreeding in the grapevine cultivar Chardonnay.</title>
        <authorList>
            <person name="Roach M.J."/>
            <person name="Johnson D.L."/>
            <person name="Bohlmann J."/>
            <person name="van Vuuren H.J."/>
            <person name="Jones S.J."/>
            <person name="Pretorius I.S."/>
            <person name="Schmidt S.A."/>
            <person name="Borneman A.R."/>
        </authorList>
    </citation>
    <scope>NUCLEOTIDE SEQUENCE [LARGE SCALE GENOMIC DNA]</scope>
    <source>
        <strain evidence="8">cv. Chardonnay</strain>
        <tissue evidence="7">Leaf</tissue>
    </source>
</reference>
<dbReference type="AlphaFoldDB" id="A0A438F7I2"/>
<dbReference type="InterPro" id="IPR036962">
    <property type="entry name" value="Glyco_hydro_3_N_sf"/>
</dbReference>
<dbReference type="InterPro" id="IPR002772">
    <property type="entry name" value="Glyco_hydro_3_C"/>
</dbReference>
<organism evidence="7 8">
    <name type="scientific">Vitis vinifera</name>
    <name type="common">Grape</name>
    <dbReference type="NCBI Taxonomy" id="29760"/>
    <lineage>
        <taxon>Eukaryota</taxon>
        <taxon>Viridiplantae</taxon>
        <taxon>Streptophyta</taxon>
        <taxon>Embryophyta</taxon>
        <taxon>Tracheophyta</taxon>
        <taxon>Spermatophyta</taxon>
        <taxon>Magnoliopsida</taxon>
        <taxon>eudicotyledons</taxon>
        <taxon>Gunneridae</taxon>
        <taxon>Pentapetalae</taxon>
        <taxon>rosids</taxon>
        <taxon>Vitales</taxon>
        <taxon>Vitaceae</taxon>
        <taxon>Viteae</taxon>
        <taxon>Vitis</taxon>
    </lineage>
</organism>
<dbReference type="SUPFAM" id="SSF51445">
    <property type="entry name" value="(Trans)glycosidases"/>
    <property type="match status" value="1"/>
</dbReference>
<feature type="domain" description="Glycoside hydrolase family 3 N-terminal" evidence="5">
    <location>
        <begin position="136"/>
        <end position="337"/>
    </location>
</feature>
<dbReference type="InterPro" id="IPR044993">
    <property type="entry name" value="BXL"/>
</dbReference>
<evidence type="ECO:0000313" key="7">
    <source>
        <dbReference type="EMBL" id="RVW55964.1"/>
    </source>
</evidence>
<keyword evidence="1 4" id="KW-0732">Signal</keyword>
<evidence type="ECO:0000256" key="4">
    <source>
        <dbReference type="SAM" id="SignalP"/>
    </source>
</evidence>